<dbReference type="AlphaFoldDB" id="A0AAD7GP95"/>
<keyword evidence="1" id="KW-0732">Signal</keyword>
<organism evidence="2 3">
    <name type="scientific">Mycena rosella</name>
    <name type="common">Pink bonnet</name>
    <name type="synonym">Agaricus rosellus</name>
    <dbReference type="NCBI Taxonomy" id="1033263"/>
    <lineage>
        <taxon>Eukaryota</taxon>
        <taxon>Fungi</taxon>
        <taxon>Dikarya</taxon>
        <taxon>Basidiomycota</taxon>
        <taxon>Agaricomycotina</taxon>
        <taxon>Agaricomycetes</taxon>
        <taxon>Agaricomycetidae</taxon>
        <taxon>Agaricales</taxon>
        <taxon>Marasmiineae</taxon>
        <taxon>Mycenaceae</taxon>
        <taxon>Mycena</taxon>
    </lineage>
</organism>
<feature type="chain" id="PRO_5041976936" evidence="1">
    <location>
        <begin position="20"/>
        <end position="107"/>
    </location>
</feature>
<proteinExistence type="predicted"/>
<comment type="caution">
    <text evidence="2">The sequence shown here is derived from an EMBL/GenBank/DDBJ whole genome shotgun (WGS) entry which is preliminary data.</text>
</comment>
<evidence type="ECO:0000313" key="2">
    <source>
        <dbReference type="EMBL" id="KAJ7698639.1"/>
    </source>
</evidence>
<protein>
    <submittedName>
        <fullName evidence="2">Uncharacterized protein</fullName>
    </submittedName>
</protein>
<keyword evidence="3" id="KW-1185">Reference proteome</keyword>
<feature type="signal peptide" evidence="1">
    <location>
        <begin position="1"/>
        <end position="19"/>
    </location>
</feature>
<gene>
    <name evidence="2" type="ORF">B0H17DRAFT_324842</name>
</gene>
<dbReference type="EMBL" id="JARKIE010000025">
    <property type="protein sequence ID" value="KAJ7698639.1"/>
    <property type="molecule type" value="Genomic_DNA"/>
</dbReference>
<accession>A0AAD7GP95</accession>
<evidence type="ECO:0000313" key="3">
    <source>
        <dbReference type="Proteomes" id="UP001221757"/>
    </source>
</evidence>
<evidence type="ECO:0000256" key="1">
    <source>
        <dbReference type="SAM" id="SignalP"/>
    </source>
</evidence>
<dbReference type="Proteomes" id="UP001221757">
    <property type="component" value="Unassembled WGS sequence"/>
</dbReference>
<sequence length="107" mass="11192">MRFATILPFLCAGLGLVRASDDRLLYAIPAGETMAAFTTEFQTACQTWPSAVAAGLTFGEALVEPGNFSGANETTEAKLLCYWTDGTTFPEFTADVAASLGATPVSS</sequence>
<reference evidence="2" key="1">
    <citation type="submission" date="2023-03" db="EMBL/GenBank/DDBJ databases">
        <title>Massive genome expansion in bonnet fungi (Mycena s.s.) driven by repeated elements and novel gene families across ecological guilds.</title>
        <authorList>
            <consortium name="Lawrence Berkeley National Laboratory"/>
            <person name="Harder C.B."/>
            <person name="Miyauchi S."/>
            <person name="Viragh M."/>
            <person name="Kuo A."/>
            <person name="Thoen E."/>
            <person name="Andreopoulos B."/>
            <person name="Lu D."/>
            <person name="Skrede I."/>
            <person name="Drula E."/>
            <person name="Henrissat B."/>
            <person name="Morin E."/>
            <person name="Kohler A."/>
            <person name="Barry K."/>
            <person name="LaButti K."/>
            <person name="Morin E."/>
            <person name="Salamov A."/>
            <person name="Lipzen A."/>
            <person name="Mereny Z."/>
            <person name="Hegedus B."/>
            <person name="Baldrian P."/>
            <person name="Stursova M."/>
            <person name="Weitz H."/>
            <person name="Taylor A."/>
            <person name="Grigoriev I.V."/>
            <person name="Nagy L.G."/>
            <person name="Martin F."/>
            <person name="Kauserud H."/>
        </authorList>
    </citation>
    <scope>NUCLEOTIDE SEQUENCE</scope>
    <source>
        <strain evidence="2">CBHHK067</strain>
    </source>
</reference>
<name>A0AAD7GP95_MYCRO</name>